<sequence>MKKLNMPALLLLLICSLCICDGLNDVPIFLNNVECGSYVDYIPVDEQFFRYMPYYVQLHRCHGANQIVNPQNRECVPKDGGITNISILAIEILTQKQTVLTLKNYTSCDEKCRLNSSSCTPYQIFDPEICFCECNYTDIPIPNPCKAPFVWDRTACNCVCPYSESMCEERKELSKQVCGCVCKQKYNVLCANQNQYIDQTTCGCINLPEVKSSASIGCRDGVNWVMLAVIMLIEACFIIAAYFVLYVYCYKYKYLKMKNSEVYVVRHSNSDNEINCEEPLNEEPAEEVSLQKRVSYPNNQNGMAFYSDQEKSHLRTNGFEPESYTYNDVEEVEDSLSGNCFSYSSKTQV</sequence>
<protein>
    <submittedName>
        <fullName evidence="4">Uncharacterized protein LOC105845530 isoform X2</fullName>
    </submittedName>
</protein>
<gene>
    <name evidence="4" type="primary">LOC105845530</name>
</gene>
<feature type="signal peptide" evidence="2">
    <location>
        <begin position="1"/>
        <end position="20"/>
    </location>
</feature>
<dbReference type="SUPFAM" id="SSF57501">
    <property type="entry name" value="Cystine-knot cytokines"/>
    <property type="match status" value="1"/>
</dbReference>
<dbReference type="InterPro" id="IPR029034">
    <property type="entry name" value="Cystine-knot_cytokine"/>
</dbReference>
<evidence type="ECO:0000313" key="4">
    <source>
        <dbReference type="RefSeq" id="XP_065659790.1"/>
    </source>
</evidence>
<organism evidence="3 4">
    <name type="scientific">Hydra vulgaris</name>
    <name type="common">Hydra</name>
    <name type="synonym">Hydra attenuata</name>
    <dbReference type="NCBI Taxonomy" id="6087"/>
    <lineage>
        <taxon>Eukaryota</taxon>
        <taxon>Metazoa</taxon>
        <taxon>Cnidaria</taxon>
        <taxon>Hydrozoa</taxon>
        <taxon>Hydroidolina</taxon>
        <taxon>Anthoathecata</taxon>
        <taxon>Aplanulata</taxon>
        <taxon>Hydridae</taxon>
        <taxon>Hydra</taxon>
    </lineage>
</organism>
<evidence type="ECO:0000313" key="3">
    <source>
        <dbReference type="Proteomes" id="UP001652625"/>
    </source>
</evidence>
<proteinExistence type="predicted"/>
<keyword evidence="3" id="KW-1185">Reference proteome</keyword>
<keyword evidence="1" id="KW-0472">Membrane</keyword>
<keyword evidence="1" id="KW-0812">Transmembrane</keyword>
<dbReference type="Proteomes" id="UP001652625">
    <property type="component" value="Chromosome 08"/>
</dbReference>
<feature type="transmembrane region" description="Helical" evidence="1">
    <location>
        <begin position="224"/>
        <end position="248"/>
    </location>
</feature>
<evidence type="ECO:0000256" key="1">
    <source>
        <dbReference type="SAM" id="Phobius"/>
    </source>
</evidence>
<name>A0ABM4CDQ0_HYDVU</name>
<keyword evidence="2" id="KW-0732">Signal</keyword>
<evidence type="ECO:0000256" key="2">
    <source>
        <dbReference type="SAM" id="SignalP"/>
    </source>
</evidence>
<feature type="chain" id="PRO_5046693311" evidence="2">
    <location>
        <begin position="21"/>
        <end position="349"/>
    </location>
</feature>
<dbReference type="RefSeq" id="XP_065659790.1">
    <property type="nucleotide sequence ID" value="XM_065803718.1"/>
</dbReference>
<keyword evidence="1" id="KW-1133">Transmembrane helix</keyword>
<dbReference type="GeneID" id="105845530"/>
<accession>A0ABM4CDQ0</accession>
<dbReference type="Gene3D" id="2.10.90.10">
    <property type="entry name" value="Cystine-knot cytokines"/>
    <property type="match status" value="1"/>
</dbReference>
<reference evidence="4" key="1">
    <citation type="submission" date="2025-08" db="UniProtKB">
        <authorList>
            <consortium name="RefSeq"/>
        </authorList>
    </citation>
    <scope>IDENTIFICATION</scope>
</reference>